<feature type="domain" description="Cdc6 C-terminal" evidence="8">
    <location>
        <begin position="293"/>
        <end position="373"/>
    </location>
</feature>
<sequence>MYCQARHSLHTQLTDLVVGRDEEVENLTKIIEPALKSKKPESLYISGAPGTGKTVTISHILNKLSPKYKFRSVFINCMTVSGVTSIYAKILDGLSVAGTGLESLQNAVKKFSCVIVLDEVDQLRTSNQQVLYSLFELAKLKSSKVILVGIANSLDLTDKMVPLLQSYGYRPQLYHFAPYNIKQITKILESRLTNCGEVIKPSALLFLAKKIANCTGDARKALDICRSAVENVERQVRKQRILAVRNEIAKDGAKPIVVDISHINQVISDVFGTRARENQDLNATLPLQQKLFLCSILVSMRQKNLKEATMGQLHEVYSRVCRIAKVPVIEYSEFQSLCSLLESRALVSVKKAKDSRKSKVSLAIDGEEVEQVLQDKSLLATCMADTA</sequence>
<dbReference type="KEGG" id="goe:100902259"/>
<dbReference type="InterPro" id="IPR054425">
    <property type="entry name" value="Cdc6_ORC1-like_ATPase_lid"/>
</dbReference>
<dbReference type="GeneID" id="100902259"/>
<dbReference type="CDD" id="cd08768">
    <property type="entry name" value="Cdc6_C"/>
    <property type="match status" value="1"/>
</dbReference>
<evidence type="ECO:0000313" key="10">
    <source>
        <dbReference type="RefSeq" id="XP_003740764.1"/>
    </source>
</evidence>
<evidence type="ECO:0000256" key="5">
    <source>
        <dbReference type="ARBA" id="ARBA00023242"/>
    </source>
</evidence>
<dbReference type="InterPro" id="IPR027417">
    <property type="entry name" value="P-loop_NTPase"/>
</dbReference>
<evidence type="ECO:0000256" key="2">
    <source>
        <dbReference type="ARBA" id="ARBA00006184"/>
    </source>
</evidence>
<feature type="domain" description="AAA+ ATPase" evidence="7">
    <location>
        <begin position="39"/>
        <end position="172"/>
    </location>
</feature>
<dbReference type="CTD" id="990"/>
<dbReference type="Proteomes" id="UP000694867">
    <property type="component" value="Unplaced"/>
</dbReference>
<organism evidence="9 10">
    <name type="scientific">Galendromus occidentalis</name>
    <name type="common">western predatory mite</name>
    <dbReference type="NCBI Taxonomy" id="34638"/>
    <lineage>
        <taxon>Eukaryota</taxon>
        <taxon>Metazoa</taxon>
        <taxon>Ecdysozoa</taxon>
        <taxon>Arthropoda</taxon>
        <taxon>Chelicerata</taxon>
        <taxon>Arachnida</taxon>
        <taxon>Acari</taxon>
        <taxon>Parasitiformes</taxon>
        <taxon>Mesostigmata</taxon>
        <taxon>Gamasina</taxon>
        <taxon>Phytoseioidea</taxon>
        <taxon>Phytoseiidae</taxon>
        <taxon>Typhlodrominae</taxon>
        <taxon>Galendromus</taxon>
    </lineage>
</organism>
<dbReference type="AlphaFoldDB" id="A0AAJ6QQS6"/>
<dbReference type="SMART" id="SM01074">
    <property type="entry name" value="Cdc6_C"/>
    <property type="match status" value="1"/>
</dbReference>
<keyword evidence="4" id="KW-0235">DNA replication</keyword>
<dbReference type="Pfam" id="PF13191">
    <property type="entry name" value="AAA_16"/>
    <property type="match status" value="1"/>
</dbReference>
<evidence type="ECO:0000259" key="8">
    <source>
        <dbReference type="SMART" id="SM01074"/>
    </source>
</evidence>
<dbReference type="GO" id="GO:0003688">
    <property type="term" value="F:DNA replication origin binding"/>
    <property type="evidence" value="ECO:0007669"/>
    <property type="project" value="TreeGrafter"/>
</dbReference>
<dbReference type="InterPro" id="IPR003593">
    <property type="entry name" value="AAA+_ATPase"/>
</dbReference>
<comment type="similarity">
    <text evidence="2">Belongs to the CDC6/cdc18 family.</text>
</comment>
<keyword evidence="3 10" id="KW-0132">Cell division</keyword>
<evidence type="ECO:0000256" key="3">
    <source>
        <dbReference type="ARBA" id="ARBA00022618"/>
    </source>
</evidence>
<dbReference type="Gene3D" id="1.10.8.60">
    <property type="match status" value="1"/>
</dbReference>
<dbReference type="GO" id="GO:0006270">
    <property type="term" value="P:DNA replication initiation"/>
    <property type="evidence" value="ECO:0007669"/>
    <property type="project" value="InterPro"/>
</dbReference>
<dbReference type="InterPro" id="IPR036390">
    <property type="entry name" value="WH_DNA-bd_sf"/>
</dbReference>
<dbReference type="GO" id="GO:0033314">
    <property type="term" value="P:mitotic DNA replication checkpoint signaling"/>
    <property type="evidence" value="ECO:0007669"/>
    <property type="project" value="TreeGrafter"/>
</dbReference>
<dbReference type="SMART" id="SM00382">
    <property type="entry name" value="AAA"/>
    <property type="match status" value="1"/>
</dbReference>
<dbReference type="Pfam" id="PF22606">
    <property type="entry name" value="Cdc6-ORC-like_ATPase_lid"/>
    <property type="match status" value="1"/>
</dbReference>
<evidence type="ECO:0000259" key="7">
    <source>
        <dbReference type="SMART" id="SM00382"/>
    </source>
</evidence>
<keyword evidence="5" id="KW-0539">Nucleus</keyword>
<keyword evidence="6" id="KW-0131">Cell cycle</keyword>
<protein>
    <submittedName>
        <fullName evidence="10">Cell division control protein 6 homolog</fullName>
    </submittedName>
</protein>
<dbReference type="PIRSF" id="PIRSF001767">
    <property type="entry name" value="Cdc6"/>
    <property type="match status" value="1"/>
</dbReference>
<proteinExistence type="inferred from homology"/>
<dbReference type="InterPro" id="IPR036388">
    <property type="entry name" value="WH-like_DNA-bd_sf"/>
</dbReference>
<evidence type="ECO:0000256" key="6">
    <source>
        <dbReference type="ARBA" id="ARBA00023306"/>
    </source>
</evidence>
<dbReference type="Pfam" id="PF09079">
    <property type="entry name" value="WHD_Cdc6"/>
    <property type="match status" value="1"/>
</dbReference>
<evidence type="ECO:0000256" key="4">
    <source>
        <dbReference type="ARBA" id="ARBA00022705"/>
    </source>
</evidence>
<dbReference type="Gene3D" id="3.40.50.300">
    <property type="entry name" value="P-loop containing nucleotide triphosphate hydrolases"/>
    <property type="match status" value="1"/>
</dbReference>
<dbReference type="InterPro" id="IPR050311">
    <property type="entry name" value="ORC1/CDC6"/>
</dbReference>
<dbReference type="GO" id="GO:0005634">
    <property type="term" value="C:nucleus"/>
    <property type="evidence" value="ECO:0007669"/>
    <property type="project" value="UniProtKB-SubCell"/>
</dbReference>
<dbReference type="Gene3D" id="1.10.10.10">
    <property type="entry name" value="Winged helix-like DNA-binding domain superfamily/Winged helix DNA-binding domain"/>
    <property type="match status" value="1"/>
</dbReference>
<dbReference type="InterPro" id="IPR041664">
    <property type="entry name" value="AAA_16"/>
</dbReference>
<dbReference type="InterPro" id="IPR015163">
    <property type="entry name" value="Cdc6_C"/>
</dbReference>
<dbReference type="CDD" id="cd00009">
    <property type="entry name" value="AAA"/>
    <property type="match status" value="1"/>
</dbReference>
<dbReference type="PANTHER" id="PTHR10763">
    <property type="entry name" value="CELL DIVISION CONTROL PROTEIN 6-RELATED"/>
    <property type="match status" value="1"/>
</dbReference>
<dbReference type="GO" id="GO:0051301">
    <property type="term" value="P:cell division"/>
    <property type="evidence" value="ECO:0007669"/>
    <property type="project" value="UniProtKB-KW"/>
</dbReference>
<dbReference type="SUPFAM" id="SSF52540">
    <property type="entry name" value="P-loop containing nucleoside triphosphate hydrolases"/>
    <property type="match status" value="1"/>
</dbReference>
<dbReference type="RefSeq" id="XP_003740764.1">
    <property type="nucleotide sequence ID" value="XM_003740716.1"/>
</dbReference>
<reference evidence="10" key="1">
    <citation type="submission" date="2025-08" db="UniProtKB">
        <authorList>
            <consortium name="RefSeq"/>
        </authorList>
    </citation>
    <scope>IDENTIFICATION</scope>
</reference>
<dbReference type="PANTHER" id="PTHR10763:SF26">
    <property type="entry name" value="CELL DIVISION CONTROL PROTEIN 6 HOMOLOG"/>
    <property type="match status" value="1"/>
</dbReference>
<accession>A0AAJ6QQS6</accession>
<gene>
    <name evidence="10" type="primary">LOC100902259</name>
</gene>
<evidence type="ECO:0000313" key="9">
    <source>
        <dbReference type="Proteomes" id="UP000694867"/>
    </source>
</evidence>
<name>A0AAJ6QQS6_9ACAR</name>
<dbReference type="SUPFAM" id="SSF46785">
    <property type="entry name" value="Winged helix' DNA-binding domain"/>
    <property type="match status" value="1"/>
</dbReference>
<dbReference type="InterPro" id="IPR016314">
    <property type="entry name" value="Cdc6/18"/>
</dbReference>
<evidence type="ECO:0000256" key="1">
    <source>
        <dbReference type="ARBA" id="ARBA00004123"/>
    </source>
</evidence>
<comment type="subcellular location">
    <subcellularLocation>
        <location evidence="1">Nucleus</location>
    </subcellularLocation>
</comment>
<keyword evidence="9" id="KW-1185">Reference proteome</keyword>